<protein>
    <submittedName>
        <fullName evidence="1">Uncharacterized protein</fullName>
    </submittedName>
</protein>
<reference evidence="1" key="2">
    <citation type="journal article" date="2023" name="Science">
        <title>Genomic signatures of disease resistance in endangered staghorn corals.</title>
        <authorList>
            <person name="Vollmer S.V."/>
            <person name="Selwyn J.D."/>
            <person name="Despard B.A."/>
            <person name="Roesel C.L."/>
        </authorList>
    </citation>
    <scope>NUCLEOTIDE SEQUENCE</scope>
    <source>
        <strain evidence="1">K2</strain>
    </source>
</reference>
<accession>A0AAD9Q1G0</accession>
<dbReference type="AlphaFoldDB" id="A0AAD9Q1G0"/>
<dbReference type="EMBL" id="JARQWQ010000081">
    <property type="protein sequence ID" value="KAK2552983.1"/>
    <property type="molecule type" value="Genomic_DNA"/>
</dbReference>
<name>A0AAD9Q1G0_ACRCE</name>
<reference evidence="1" key="1">
    <citation type="journal article" date="2023" name="G3 (Bethesda)">
        <title>Whole genome assembly and annotation of the endangered Caribbean coral Acropora cervicornis.</title>
        <authorList>
            <person name="Selwyn J.D."/>
            <person name="Vollmer S.V."/>
        </authorList>
    </citation>
    <scope>NUCLEOTIDE SEQUENCE</scope>
    <source>
        <strain evidence="1">K2</strain>
    </source>
</reference>
<dbReference type="PANTHER" id="PTHR46585">
    <property type="entry name" value="INTEGRASE CORE DOMAIN CONTAINING PROTEIN"/>
    <property type="match status" value="1"/>
</dbReference>
<evidence type="ECO:0000313" key="2">
    <source>
        <dbReference type="Proteomes" id="UP001249851"/>
    </source>
</evidence>
<proteinExistence type="predicted"/>
<organism evidence="1 2">
    <name type="scientific">Acropora cervicornis</name>
    <name type="common">Staghorn coral</name>
    <dbReference type="NCBI Taxonomy" id="6130"/>
    <lineage>
        <taxon>Eukaryota</taxon>
        <taxon>Metazoa</taxon>
        <taxon>Cnidaria</taxon>
        <taxon>Anthozoa</taxon>
        <taxon>Hexacorallia</taxon>
        <taxon>Scleractinia</taxon>
        <taxon>Astrocoeniina</taxon>
        <taxon>Acroporidae</taxon>
        <taxon>Acropora</taxon>
    </lineage>
</organism>
<gene>
    <name evidence="1" type="ORF">P5673_025695</name>
</gene>
<dbReference type="PANTHER" id="PTHR46585:SF1">
    <property type="entry name" value="CHROMO DOMAIN-CONTAINING PROTEIN"/>
    <property type="match status" value="1"/>
</dbReference>
<evidence type="ECO:0000313" key="1">
    <source>
        <dbReference type="EMBL" id="KAK2552983.1"/>
    </source>
</evidence>
<dbReference type="Proteomes" id="UP001249851">
    <property type="component" value="Unassembled WGS sequence"/>
</dbReference>
<comment type="caution">
    <text evidence="1">The sequence shown here is derived from an EMBL/GenBank/DDBJ whole genome shotgun (WGS) entry which is preliminary data.</text>
</comment>
<keyword evidence="2" id="KW-1185">Reference proteome</keyword>
<sequence length="75" mass="8963">MAPEDVTGKNEAEVWQRLYGQVTKTRRRGRLKAGDKVRLSERVKTFKKGYLPQWTEELFRIQRVIQGPVLMYRRI</sequence>